<gene>
    <name evidence="1" type="ORF">AJ79_03912</name>
</gene>
<protein>
    <recommendedName>
        <fullName evidence="3">N-acetyltransferase domain-containing protein</fullName>
    </recommendedName>
</protein>
<dbReference type="SUPFAM" id="SSF55729">
    <property type="entry name" value="Acyl-CoA N-acyltransferases (Nat)"/>
    <property type="match status" value="1"/>
</dbReference>
<name>A0A2B7XVU6_9EURO</name>
<dbReference type="EMBL" id="PDNB01000050">
    <property type="protein sequence ID" value="PGH13075.1"/>
    <property type="molecule type" value="Genomic_DNA"/>
</dbReference>
<comment type="caution">
    <text evidence="1">The sequence shown here is derived from an EMBL/GenBank/DDBJ whole genome shotgun (WGS) entry which is preliminary data.</text>
</comment>
<organism evidence="1 2">
    <name type="scientific">Helicocarpus griseus UAMH5409</name>
    <dbReference type="NCBI Taxonomy" id="1447875"/>
    <lineage>
        <taxon>Eukaryota</taxon>
        <taxon>Fungi</taxon>
        <taxon>Dikarya</taxon>
        <taxon>Ascomycota</taxon>
        <taxon>Pezizomycotina</taxon>
        <taxon>Eurotiomycetes</taxon>
        <taxon>Eurotiomycetidae</taxon>
        <taxon>Onygenales</taxon>
        <taxon>Ajellomycetaceae</taxon>
        <taxon>Helicocarpus</taxon>
    </lineage>
</organism>
<reference evidence="1 2" key="1">
    <citation type="submission" date="2017-10" db="EMBL/GenBank/DDBJ databases">
        <title>Comparative genomics in systemic dimorphic fungi from Ajellomycetaceae.</title>
        <authorList>
            <person name="Munoz J.F."/>
            <person name="Mcewen J.G."/>
            <person name="Clay O.K."/>
            <person name="Cuomo C.A."/>
        </authorList>
    </citation>
    <scope>NUCLEOTIDE SEQUENCE [LARGE SCALE GENOMIC DNA]</scope>
    <source>
        <strain evidence="1 2">UAMH5409</strain>
    </source>
</reference>
<accession>A0A2B7XVU6</accession>
<dbReference type="InterPro" id="IPR016181">
    <property type="entry name" value="Acyl_CoA_acyltransferase"/>
</dbReference>
<evidence type="ECO:0008006" key="3">
    <source>
        <dbReference type="Google" id="ProtNLM"/>
    </source>
</evidence>
<sequence>METQHVLVSAKAAPCEKFIPEPSTATIDAAGNSRERSLFKKQLYETFSGNQITDSILNEAAKLFSENYGTWGDHSHNPGKPVKVSGHRLRKQYLPDDPSAGLHARVIADGVLAGSAFACRWKCAGKRICWITQLVVDKAYRERGLAINLLRSLRSDADDVYGIASSHPAACLAAAGAFASSIEKVSLDYAGENAGEIIKASPIPYIREASLCGSLFDSKDTTGLVCGVDTRFFVNHKEPLEALKSARETWDWPLGDLPEGHEYLLVMPARQRRTKSV</sequence>
<dbReference type="Gene3D" id="3.40.630.30">
    <property type="match status" value="1"/>
</dbReference>
<evidence type="ECO:0000313" key="2">
    <source>
        <dbReference type="Proteomes" id="UP000223968"/>
    </source>
</evidence>
<proteinExistence type="predicted"/>
<dbReference type="Proteomes" id="UP000223968">
    <property type="component" value="Unassembled WGS sequence"/>
</dbReference>
<evidence type="ECO:0000313" key="1">
    <source>
        <dbReference type="EMBL" id="PGH13075.1"/>
    </source>
</evidence>
<dbReference type="OrthoDB" id="2019666at2759"/>
<dbReference type="STRING" id="1447875.A0A2B7XVU6"/>
<keyword evidence="2" id="KW-1185">Reference proteome</keyword>
<dbReference type="CDD" id="cd04301">
    <property type="entry name" value="NAT_SF"/>
    <property type="match status" value="1"/>
</dbReference>
<dbReference type="AlphaFoldDB" id="A0A2B7XVU6"/>